<name>A0A0G2A983_9BACT</name>
<organism evidence="1 2">
    <name type="scientific">Candidatus Uhrbacteria bacterium GW2011_GWD2_52_7</name>
    <dbReference type="NCBI Taxonomy" id="1618989"/>
    <lineage>
        <taxon>Bacteria</taxon>
        <taxon>Candidatus Uhriibacteriota</taxon>
    </lineage>
</organism>
<dbReference type="Proteomes" id="UP000034846">
    <property type="component" value="Unassembled WGS sequence"/>
</dbReference>
<protein>
    <submittedName>
        <fullName evidence="1">Uncharacterized protein</fullName>
    </submittedName>
</protein>
<evidence type="ECO:0000313" key="1">
    <source>
        <dbReference type="EMBL" id="KKW28904.1"/>
    </source>
</evidence>
<proteinExistence type="predicted"/>
<comment type="caution">
    <text evidence="1">The sequence shown here is derived from an EMBL/GenBank/DDBJ whole genome shotgun (WGS) entry which is preliminary data.</text>
</comment>
<sequence>MSASTLDRFLCILRKDAITTIKTADHISTVSYQRDKDRLIAHNLKLLESPIGAISGTTNDIVIVASLPFSSFDINGYSSLPLAFPGINEIANVASTSGMSLLLSTNSENNTVFTLHLSTSDIATESLLHIGRDFLAPAVMKASSFTLPDNETATELVATPPTITERTEGEFTFIDLTNHEQSLYIIKGPTSVTITNETASELSVTAPFASDCASSARARINIRHISELQHTRLYELSTPWTAIWSANELAQTKDDIRICW</sequence>
<dbReference type="EMBL" id="LCRD01000058">
    <property type="protein sequence ID" value="KKW28904.1"/>
    <property type="molecule type" value="Genomic_DNA"/>
</dbReference>
<evidence type="ECO:0000313" key="2">
    <source>
        <dbReference type="Proteomes" id="UP000034846"/>
    </source>
</evidence>
<accession>A0A0G2A983</accession>
<dbReference type="AlphaFoldDB" id="A0A0G2A983"/>
<gene>
    <name evidence="1" type="ORF">UY72_C0058G0001</name>
</gene>
<reference evidence="1 2" key="1">
    <citation type="journal article" date="2015" name="Nature">
        <title>rRNA introns, odd ribosomes, and small enigmatic genomes across a large radiation of phyla.</title>
        <authorList>
            <person name="Brown C.T."/>
            <person name="Hug L.A."/>
            <person name="Thomas B.C."/>
            <person name="Sharon I."/>
            <person name="Castelle C.J."/>
            <person name="Singh A."/>
            <person name="Wilkins M.J."/>
            <person name="Williams K.H."/>
            <person name="Banfield J.F."/>
        </authorList>
    </citation>
    <scope>NUCLEOTIDE SEQUENCE [LARGE SCALE GENOMIC DNA]</scope>
</reference>